<keyword evidence="2 5" id="KW-0863">Zinc-finger</keyword>
<dbReference type="GO" id="GO:0005634">
    <property type="term" value="C:nucleus"/>
    <property type="evidence" value="ECO:0007669"/>
    <property type="project" value="TreeGrafter"/>
</dbReference>
<dbReference type="CDD" id="cd13749">
    <property type="entry name" value="Zn-ribbon_TFIIS"/>
    <property type="match status" value="1"/>
</dbReference>
<accession>A0A9P7VGF5</accession>
<organism evidence="8 9">
    <name type="scientific">Guyanagaster necrorhizus</name>
    <dbReference type="NCBI Taxonomy" id="856835"/>
    <lineage>
        <taxon>Eukaryota</taxon>
        <taxon>Fungi</taxon>
        <taxon>Dikarya</taxon>
        <taxon>Basidiomycota</taxon>
        <taxon>Agaricomycotina</taxon>
        <taxon>Agaricomycetes</taxon>
        <taxon>Agaricomycetidae</taxon>
        <taxon>Agaricales</taxon>
        <taxon>Marasmiineae</taxon>
        <taxon>Physalacriaceae</taxon>
        <taxon>Guyanagaster</taxon>
    </lineage>
</organism>
<gene>
    <name evidence="8" type="ORF">BT62DRAFT_637398</name>
</gene>
<evidence type="ECO:0000256" key="1">
    <source>
        <dbReference type="ARBA" id="ARBA00022723"/>
    </source>
</evidence>
<dbReference type="Pfam" id="PF07500">
    <property type="entry name" value="TFIIS_M"/>
    <property type="match status" value="1"/>
</dbReference>
<keyword evidence="3" id="KW-0862">Zinc</keyword>
<dbReference type="SMART" id="SM00440">
    <property type="entry name" value="ZnF_C2C2"/>
    <property type="match status" value="1"/>
</dbReference>
<evidence type="ECO:0000256" key="5">
    <source>
        <dbReference type="PROSITE-ProRule" id="PRU00472"/>
    </source>
</evidence>
<dbReference type="InterPro" id="IPR003618">
    <property type="entry name" value="TFIIS_cen_dom"/>
</dbReference>
<dbReference type="GO" id="GO:0031440">
    <property type="term" value="P:regulation of mRNA 3'-end processing"/>
    <property type="evidence" value="ECO:0007669"/>
    <property type="project" value="TreeGrafter"/>
</dbReference>
<evidence type="ECO:0000259" key="7">
    <source>
        <dbReference type="PROSITE" id="PS51133"/>
    </source>
</evidence>
<sequence length="141" mass="15371">MAGQSKRSAKPETTIPATTTVVKTAVRGQGGEAKGKANLNQDVTDNALLKQADSIILQAQEQASDIAAEKLATMTSEEMASEERKAADSKIRDLNLFLSLSAEEQQAETEAFQCGRCKQRKCRYRQAQTRSADEPMTTFVT</sequence>
<dbReference type="PANTHER" id="PTHR11477">
    <property type="entry name" value="TRANSCRIPTION FACTOR S-II ZINC FINGER DOMAIN-CONTAINING PROTEIN"/>
    <property type="match status" value="1"/>
</dbReference>
<keyword evidence="1" id="KW-0479">Metal-binding</keyword>
<evidence type="ECO:0000313" key="8">
    <source>
        <dbReference type="EMBL" id="KAG7440093.1"/>
    </source>
</evidence>
<feature type="region of interest" description="Disordered" evidence="6">
    <location>
        <begin position="1"/>
        <end position="38"/>
    </location>
</feature>
<keyword evidence="4" id="KW-0539">Nucleus</keyword>
<evidence type="ECO:0000313" key="9">
    <source>
        <dbReference type="Proteomes" id="UP000812287"/>
    </source>
</evidence>
<name>A0A9P7VGF5_9AGAR</name>
<dbReference type="AlphaFoldDB" id="A0A9P7VGF5"/>
<dbReference type="GO" id="GO:0000977">
    <property type="term" value="F:RNA polymerase II transcription regulatory region sequence-specific DNA binding"/>
    <property type="evidence" value="ECO:0007669"/>
    <property type="project" value="TreeGrafter"/>
</dbReference>
<evidence type="ECO:0000256" key="4">
    <source>
        <dbReference type="ARBA" id="ARBA00023242"/>
    </source>
</evidence>
<dbReference type="GO" id="GO:0008270">
    <property type="term" value="F:zinc ion binding"/>
    <property type="evidence" value="ECO:0007669"/>
    <property type="project" value="UniProtKB-KW"/>
</dbReference>
<dbReference type="GeneID" id="66104018"/>
<keyword evidence="9" id="KW-1185">Reference proteome</keyword>
<protein>
    <recommendedName>
        <fullName evidence="7">TFIIS-type domain-containing protein</fullName>
    </recommendedName>
</protein>
<dbReference type="PROSITE" id="PS51133">
    <property type="entry name" value="ZF_TFIIS_2"/>
    <property type="match status" value="1"/>
</dbReference>
<feature type="domain" description="TFIIS-type" evidence="7">
    <location>
        <begin position="110"/>
        <end position="141"/>
    </location>
</feature>
<dbReference type="OrthoDB" id="44867at2759"/>
<feature type="compositionally biased region" description="Low complexity" evidence="6">
    <location>
        <begin position="11"/>
        <end position="26"/>
    </location>
</feature>
<dbReference type="RefSeq" id="XP_043033593.1">
    <property type="nucleotide sequence ID" value="XM_043181722.1"/>
</dbReference>
<dbReference type="EMBL" id="MU250576">
    <property type="protein sequence ID" value="KAG7440093.1"/>
    <property type="molecule type" value="Genomic_DNA"/>
</dbReference>
<dbReference type="InterPro" id="IPR001222">
    <property type="entry name" value="Znf_TFIIS"/>
</dbReference>
<dbReference type="GO" id="GO:0006362">
    <property type="term" value="P:transcription elongation by RNA polymerase I"/>
    <property type="evidence" value="ECO:0007669"/>
    <property type="project" value="TreeGrafter"/>
</dbReference>
<dbReference type="Gene3D" id="2.20.25.10">
    <property type="match status" value="1"/>
</dbReference>
<dbReference type="GO" id="GO:0001139">
    <property type="term" value="F:RNA polymerase II complex recruiting activity"/>
    <property type="evidence" value="ECO:0007669"/>
    <property type="project" value="TreeGrafter"/>
</dbReference>
<evidence type="ECO:0000256" key="6">
    <source>
        <dbReference type="SAM" id="MobiDB-lite"/>
    </source>
</evidence>
<dbReference type="Pfam" id="PF01096">
    <property type="entry name" value="Zn_ribbon_TFIIS"/>
    <property type="match status" value="1"/>
</dbReference>
<comment type="caution">
    <text evidence="8">The sequence shown here is derived from an EMBL/GenBank/DDBJ whole genome shotgun (WGS) entry which is preliminary data.</text>
</comment>
<evidence type="ECO:0000256" key="2">
    <source>
        <dbReference type="ARBA" id="ARBA00022771"/>
    </source>
</evidence>
<dbReference type="SUPFAM" id="SSF57783">
    <property type="entry name" value="Zinc beta-ribbon"/>
    <property type="match status" value="1"/>
</dbReference>
<reference evidence="8" key="1">
    <citation type="submission" date="2020-11" db="EMBL/GenBank/DDBJ databases">
        <title>Adaptations for nitrogen fixation in a non-lichenized fungal sporocarp promotes dispersal by wood-feeding termites.</title>
        <authorList>
            <consortium name="DOE Joint Genome Institute"/>
            <person name="Koch R.A."/>
            <person name="Yoon G."/>
            <person name="Arayal U."/>
            <person name="Lail K."/>
            <person name="Amirebrahimi M."/>
            <person name="Labutti K."/>
            <person name="Lipzen A."/>
            <person name="Riley R."/>
            <person name="Barry K."/>
            <person name="Henrissat B."/>
            <person name="Grigoriev I.V."/>
            <person name="Herr J.R."/>
            <person name="Aime M.C."/>
        </authorList>
    </citation>
    <scope>NUCLEOTIDE SEQUENCE</scope>
    <source>
        <strain evidence="8">MCA 3950</strain>
    </source>
</reference>
<dbReference type="GO" id="GO:0006368">
    <property type="term" value="P:transcription elongation by RNA polymerase II"/>
    <property type="evidence" value="ECO:0007669"/>
    <property type="project" value="TreeGrafter"/>
</dbReference>
<evidence type="ECO:0000256" key="3">
    <source>
        <dbReference type="ARBA" id="ARBA00022833"/>
    </source>
</evidence>
<dbReference type="PANTHER" id="PTHR11477:SF0">
    <property type="entry name" value="IP08861P-RELATED"/>
    <property type="match status" value="1"/>
</dbReference>
<proteinExistence type="predicted"/>
<dbReference type="GO" id="GO:0031564">
    <property type="term" value="P:transcription antitermination"/>
    <property type="evidence" value="ECO:0007669"/>
    <property type="project" value="TreeGrafter"/>
</dbReference>
<dbReference type="Proteomes" id="UP000812287">
    <property type="component" value="Unassembled WGS sequence"/>
</dbReference>